<evidence type="ECO:0000313" key="3">
    <source>
        <dbReference type="EMBL" id="BCS84911.1"/>
    </source>
</evidence>
<name>A0ABM7NWM9_9BACT</name>
<dbReference type="Pfam" id="PF00534">
    <property type="entry name" value="Glycos_transf_1"/>
    <property type="match status" value="1"/>
</dbReference>
<sequence length="352" mass="40568">MKVYYYHTIDIRNVYQQWHNGTFPGHFLYGATHLRNEGIDVVMHQPIRPKQRWKLSLHTAFKILTCHEHYDAIYATTFRGLEIIIFLRAFGLFRHPVCVWHHQPVVKAKSFFREMIARLFYKGIDQMFFFSDKIIQDSLHSVKAKRERMHVVRWGADLKYYDALLKNFDKSSRSGFISTGKEMRDMPTLIGAFNHTSAPLDIYSCREYLGTNYERMFADMEVHDNINIHLIGGLAHAEMSKLVNKSQCVVICCFPTNYTVGLTTVVEALALGIPLICTKNLQMPMDIDHEHCGITVAPGDMVGWERAVNFIAENPDVASDMGRRGRELAEKVYNLDNCAKDISTVLKTLIKK</sequence>
<keyword evidence="4" id="KW-1185">Reference proteome</keyword>
<keyword evidence="1" id="KW-0808">Transferase</keyword>
<feature type="domain" description="Glycosyl transferase family 1" evidence="2">
    <location>
        <begin position="226"/>
        <end position="327"/>
    </location>
</feature>
<dbReference type="PANTHER" id="PTHR46401">
    <property type="entry name" value="GLYCOSYLTRANSFERASE WBBK-RELATED"/>
    <property type="match status" value="1"/>
</dbReference>
<dbReference type="InterPro" id="IPR001296">
    <property type="entry name" value="Glyco_trans_1"/>
</dbReference>
<dbReference type="SUPFAM" id="SSF53756">
    <property type="entry name" value="UDP-Glycosyltransferase/glycogen phosphorylase"/>
    <property type="match status" value="1"/>
</dbReference>
<dbReference type="RefSeq" id="WP_207155104.1">
    <property type="nucleotide sequence ID" value="NZ_AP024484.1"/>
</dbReference>
<proteinExistence type="predicted"/>
<dbReference type="PANTHER" id="PTHR46401:SF2">
    <property type="entry name" value="GLYCOSYLTRANSFERASE WBBK-RELATED"/>
    <property type="match status" value="1"/>
</dbReference>
<dbReference type="EMBL" id="AP024484">
    <property type="protein sequence ID" value="BCS84911.1"/>
    <property type="molecule type" value="Genomic_DNA"/>
</dbReference>
<evidence type="ECO:0000313" key="4">
    <source>
        <dbReference type="Proteomes" id="UP001319045"/>
    </source>
</evidence>
<evidence type="ECO:0000259" key="2">
    <source>
        <dbReference type="Pfam" id="PF00534"/>
    </source>
</evidence>
<evidence type="ECO:0000256" key="1">
    <source>
        <dbReference type="ARBA" id="ARBA00022679"/>
    </source>
</evidence>
<dbReference type="Proteomes" id="UP001319045">
    <property type="component" value="Chromosome"/>
</dbReference>
<dbReference type="Gene3D" id="3.40.50.2000">
    <property type="entry name" value="Glycogen Phosphorylase B"/>
    <property type="match status" value="2"/>
</dbReference>
<gene>
    <name evidence="3" type="ORF">prwr041_08040</name>
</gene>
<accession>A0ABM7NWM9</accession>
<reference evidence="3 4" key="1">
    <citation type="journal article" date="2022" name="Int. J. Syst. Evol. Microbiol.">
        <title>Prevotella herbatica sp. nov., a plant polysaccharide-decomposing anaerobic bacterium isolated from a methanogenic reactor.</title>
        <authorList>
            <person name="Uek A."/>
            <person name="Tonouchi A."/>
            <person name="Kaku N."/>
            <person name="Ueki K."/>
        </authorList>
    </citation>
    <scope>NUCLEOTIDE SEQUENCE [LARGE SCALE GENOMIC DNA]</scope>
    <source>
        <strain evidence="3 4">WR041</strain>
    </source>
</reference>
<protein>
    <submittedName>
        <fullName evidence="3">Glycosyltransferase</fullName>
    </submittedName>
</protein>
<organism evidence="3 4">
    <name type="scientific">Prevotella herbatica</name>
    <dbReference type="NCBI Taxonomy" id="2801997"/>
    <lineage>
        <taxon>Bacteria</taxon>
        <taxon>Pseudomonadati</taxon>
        <taxon>Bacteroidota</taxon>
        <taxon>Bacteroidia</taxon>
        <taxon>Bacteroidales</taxon>
        <taxon>Prevotellaceae</taxon>
        <taxon>Prevotella</taxon>
    </lineage>
</organism>